<dbReference type="PROSITE" id="PS51257">
    <property type="entry name" value="PROKAR_LIPOPROTEIN"/>
    <property type="match status" value="1"/>
</dbReference>
<evidence type="ECO:0008006" key="4">
    <source>
        <dbReference type="Google" id="ProtNLM"/>
    </source>
</evidence>
<feature type="chain" id="PRO_5046618262" description="Exo-alpha-sialidase" evidence="1">
    <location>
        <begin position="23"/>
        <end position="296"/>
    </location>
</feature>
<accession>A0ABQ4DMN2</accession>
<keyword evidence="3" id="KW-1185">Reference proteome</keyword>
<dbReference type="Proteomes" id="UP000614741">
    <property type="component" value="Unassembled WGS sequence"/>
</dbReference>
<dbReference type="NCBIfam" id="NF045728">
    <property type="entry name" value="glycosyl_F510_1955"/>
    <property type="match status" value="1"/>
</dbReference>
<name>A0ABQ4DMN2_9CELL</name>
<keyword evidence="1" id="KW-0732">Signal</keyword>
<dbReference type="RefSeq" id="WP_203674476.1">
    <property type="nucleotide sequence ID" value="NZ_BONP01000013.1"/>
</dbReference>
<protein>
    <recommendedName>
        <fullName evidence="4">Exo-alpha-sialidase</fullName>
    </recommendedName>
</protein>
<proteinExistence type="predicted"/>
<gene>
    <name evidence="2" type="ORF">Cph01nite_23830</name>
</gene>
<comment type="caution">
    <text evidence="2">The sequence shown here is derived from an EMBL/GenBank/DDBJ whole genome shotgun (WGS) entry which is preliminary data.</text>
</comment>
<dbReference type="Gene3D" id="2.130.10.10">
    <property type="entry name" value="YVTN repeat-like/Quinoprotein amine dehydrogenase"/>
    <property type="match status" value="1"/>
</dbReference>
<sequence>MNRARRRATATAAALGMTLAVAACSPDDAPEDAASTSAAGAGVAQTAGALPGGHVHGVAIDPEDDLVYLATHEGLYRYGTSGPTRVGPVIDLMGFTVAGPGHFYASGHPGPGTDLPDPVGLLESTDSGATWTPLSRQGESDFHALTASGQVVVAFDGVALRSTEDGTAWRDLPVPVAPFAMDISPDGSTIVVTHRDGPIRSTDAGATWGPLTDAPLLQVVDWADDRTVLGVTPDGQVAVSEDAGATWASAARVEGAPHALAVRRGTTGALRVVVATADTLLESVDLAAGFAPLAGS</sequence>
<evidence type="ECO:0000256" key="1">
    <source>
        <dbReference type="SAM" id="SignalP"/>
    </source>
</evidence>
<reference evidence="2 3" key="1">
    <citation type="submission" date="2021-01" db="EMBL/GenBank/DDBJ databases">
        <title>Whole genome shotgun sequence of Cellulomonas phragmiteti NBRC 110785.</title>
        <authorList>
            <person name="Komaki H."/>
            <person name="Tamura T."/>
        </authorList>
    </citation>
    <scope>NUCLEOTIDE SEQUENCE [LARGE SCALE GENOMIC DNA]</scope>
    <source>
        <strain evidence="2 3">NBRC 110785</strain>
    </source>
</reference>
<dbReference type="InterPro" id="IPR054817">
    <property type="entry name" value="Glycosyl_F510_1955-like"/>
</dbReference>
<feature type="signal peptide" evidence="1">
    <location>
        <begin position="1"/>
        <end position="22"/>
    </location>
</feature>
<dbReference type="SUPFAM" id="SSF110296">
    <property type="entry name" value="Oligoxyloglucan reducing end-specific cellobiohydrolase"/>
    <property type="match status" value="1"/>
</dbReference>
<dbReference type="InterPro" id="IPR015943">
    <property type="entry name" value="WD40/YVTN_repeat-like_dom_sf"/>
</dbReference>
<dbReference type="EMBL" id="BONP01000013">
    <property type="protein sequence ID" value="GIG40621.1"/>
    <property type="molecule type" value="Genomic_DNA"/>
</dbReference>
<organism evidence="2 3">
    <name type="scientific">Cellulomonas phragmiteti</name>
    <dbReference type="NCBI Taxonomy" id="478780"/>
    <lineage>
        <taxon>Bacteria</taxon>
        <taxon>Bacillati</taxon>
        <taxon>Actinomycetota</taxon>
        <taxon>Actinomycetes</taxon>
        <taxon>Micrococcales</taxon>
        <taxon>Cellulomonadaceae</taxon>
        <taxon>Cellulomonas</taxon>
    </lineage>
</organism>
<evidence type="ECO:0000313" key="3">
    <source>
        <dbReference type="Proteomes" id="UP000614741"/>
    </source>
</evidence>
<evidence type="ECO:0000313" key="2">
    <source>
        <dbReference type="EMBL" id="GIG40621.1"/>
    </source>
</evidence>